<gene>
    <name evidence="3" type="primary">LOC116200234</name>
</gene>
<dbReference type="SUPFAM" id="SSF103511">
    <property type="entry name" value="Chlorophyll a-b binding protein"/>
    <property type="match status" value="1"/>
</dbReference>
<reference evidence="2" key="1">
    <citation type="journal article" date="2020" name="Plant Biotechnol. J.">
        <title>The pomegranate (Punica granatum L.) draft genome dissects genetic divergence between soft- and hard-seeded cultivars.</title>
        <authorList>
            <person name="Luo X."/>
            <person name="Li H."/>
            <person name="Wu Z."/>
            <person name="Yao W."/>
            <person name="Zhao P."/>
            <person name="Cao D."/>
            <person name="Yu H."/>
            <person name="Li K."/>
            <person name="Poudel K."/>
            <person name="Zhao D."/>
            <person name="Zhang F."/>
            <person name="Xia X."/>
            <person name="Chen L."/>
            <person name="Wang Q."/>
            <person name="Jing D."/>
            <person name="Cao S."/>
        </authorList>
    </citation>
    <scope>NUCLEOTIDE SEQUENCE [LARGE SCALE GENOMIC DNA]</scope>
    <source>
        <strain evidence="2">cv. Tunisia</strain>
    </source>
</reference>
<reference evidence="3" key="2">
    <citation type="submission" date="2025-08" db="UniProtKB">
        <authorList>
            <consortium name="RefSeq"/>
        </authorList>
    </citation>
    <scope>IDENTIFICATION</scope>
    <source>
        <tissue evidence="3">Leaf</tissue>
    </source>
</reference>
<name>A0A6P8CQU6_PUNGR</name>
<keyword evidence="2" id="KW-1185">Reference proteome</keyword>
<evidence type="ECO:0000313" key="2">
    <source>
        <dbReference type="Proteomes" id="UP000515151"/>
    </source>
</evidence>
<dbReference type="GO" id="GO:0009535">
    <property type="term" value="C:chloroplast thylakoid membrane"/>
    <property type="evidence" value="ECO:0007669"/>
    <property type="project" value="TreeGrafter"/>
</dbReference>
<dbReference type="AlphaFoldDB" id="A0A6P8CQU6"/>
<evidence type="ECO:0000256" key="1">
    <source>
        <dbReference type="SAM" id="MobiDB-lite"/>
    </source>
</evidence>
<organism evidence="2 3">
    <name type="scientific">Punica granatum</name>
    <name type="common">Pomegranate</name>
    <dbReference type="NCBI Taxonomy" id="22663"/>
    <lineage>
        <taxon>Eukaryota</taxon>
        <taxon>Viridiplantae</taxon>
        <taxon>Streptophyta</taxon>
        <taxon>Embryophyta</taxon>
        <taxon>Tracheophyta</taxon>
        <taxon>Spermatophyta</taxon>
        <taxon>Magnoliopsida</taxon>
        <taxon>eudicotyledons</taxon>
        <taxon>Gunneridae</taxon>
        <taxon>Pentapetalae</taxon>
        <taxon>rosids</taxon>
        <taxon>malvids</taxon>
        <taxon>Myrtales</taxon>
        <taxon>Lythraceae</taxon>
        <taxon>Punica</taxon>
    </lineage>
</organism>
<dbReference type="GeneID" id="116200234"/>
<sequence>MVTTSLLPSSHGSFFPSSPSPQVIPLRSATPLFRLRKLQDPIQVIDRTKGQAFRVLANPNVSSGKGDSIKEVIMVDPLEAKRLAAKQMQQIQAKENFNRKRQIEAINGAWAMIGLTAGLVIEGQTGKSMLGQLVGYWDAVVGFFFR</sequence>
<feature type="region of interest" description="Disordered" evidence="1">
    <location>
        <begin position="1"/>
        <end position="20"/>
    </location>
</feature>
<proteinExistence type="predicted"/>
<dbReference type="RefSeq" id="XP_031386902.1">
    <property type="nucleotide sequence ID" value="XM_031531042.1"/>
</dbReference>
<dbReference type="InterPro" id="IPR053091">
    <property type="entry name" value="PSII_Assembly/Photoprotect-Rel"/>
</dbReference>
<evidence type="ECO:0000313" key="3">
    <source>
        <dbReference type="RefSeq" id="XP_031386902.1"/>
    </source>
</evidence>
<dbReference type="PANTHER" id="PTHR37752:SF1">
    <property type="entry name" value="OS02G0610700 PROTEIN"/>
    <property type="match status" value="1"/>
</dbReference>
<dbReference type="Proteomes" id="UP000515151">
    <property type="component" value="Chromosome 3"/>
</dbReference>
<accession>A0A6P8CQU6</accession>
<protein>
    <submittedName>
        <fullName evidence="3">Uncharacterized protein LOC116200234 isoform X3</fullName>
    </submittedName>
</protein>
<dbReference type="PANTHER" id="PTHR37752">
    <property type="entry name" value="OS02G0610700 PROTEIN"/>
    <property type="match status" value="1"/>
</dbReference>